<keyword evidence="4" id="KW-1185">Reference proteome</keyword>
<keyword evidence="1" id="KW-0732">Signal</keyword>
<name>A0ABT5JUB5_9BURK</name>
<dbReference type="InterPro" id="IPR000572">
    <property type="entry name" value="OxRdtase_Mopterin-bd_dom"/>
</dbReference>
<organism evidence="3 4">
    <name type="scientific">Janthinobacterium fluminis</name>
    <dbReference type="NCBI Taxonomy" id="2987524"/>
    <lineage>
        <taxon>Bacteria</taxon>
        <taxon>Pseudomonadati</taxon>
        <taxon>Pseudomonadota</taxon>
        <taxon>Betaproteobacteria</taxon>
        <taxon>Burkholderiales</taxon>
        <taxon>Oxalobacteraceae</taxon>
        <taxon>Janthinobacterium</taxon>
    </lineage>
</organism>
<evidence type="ECO:0000313" key="3">
    <source>
        <dbReference type="EMBL" id="MDC8756320.1"/>
    </source>
</evidence>
<dbReference type="SUPFAM" id="SSF56524">
    <property type="entry name" value="Oxidoreductase molybdopterin-binding domain"/>
    <property type="match status" value="1"/>
</dbReference>
<sequence length="180" mass="19470">MRHTLCGIAAAVALMLGGPAHAEHKPADPSVYVTHSISVGGAVEHPLQLSVEALREFPQHAVREVGLICQSGANMGKLENFKGVRLRDILEKAVLASSGHNSVKSMAIIATASDHYKAVFSWAELFNSEIGDGVMVFFEKDGKALGDEEGRIAMVSMKDTRTGPRHVKWLQSIEVRKLAE</sequence>
<dbReference type="EMBL" id="JAQQXR010000001">
    <property type="protein sequence ID" value="MDC8756320.1"/>
    <property type="molecule type" value="Genomic_DNA"/>
</dbReference>
<accession>A0ABT5JUB5</accession>
<comment type="caution">
    <text evidence="3">The sequence shown here is derived from an EMBL/GenBank/DDBJ whole genome shotgun (WGS) entry which is preliminary data.</text>
</comment>
<dbReference type="RefSeq" id="WP_273668945.1">
    <property type="nucleotide sequence ID" value="NZ_JAQQXR010000001.1"/>
</dbReference>
<evidence type="ECO:0000313" key="4">
    <source>
        <dbReference type="Proteomes" id="UP001221208"/>
    </source>
</evidence>
<evidence type="ECO:0000256" key="1">
    <source>
        <dbReference type="SAM" id="SignalP"/>
    </source>
</evidence>
<dbReference type="InterPro" id="IPR036374">
    <property type="entry name" value="OxRdtase_Mopterin-bd_sf"/>
</dbReference>
<gene>
    <name evidence="3" type="ORF">OIK44_01820</name>
</gene>
<proteinExistence type="predicted"/>
<protein>
    <submittedName>
        <fullName evidence="3">Molybdopterin-dependent oxidoreductase</fullName>
    </submittedName>
</protein>
<dbReference type="Pfam" id="PF00174">
    <property type="entry name" value="Oxidored_molyb"/>
    <property type="match status" value="1"/>
</dbReference>
<dbReference type="Gene3D" id="3.90.420.10">
    <property type="entry name" value="Oxidoreductase, molybdopterin-binding domain"/>
    <property type="match status" value="1"/>
</dbReference>
<feature type="domain" description="Oxidoreductase molybdopterin-binding" evidence="2">
    <location>
        <begin position="33"/>
        <end position="177"/>
    </location>
</feature>
<feature type="signal peptide" evidence="1">
    <location>
        <begin position="1"/>
        <end position="22"/>
    </location>
</feature>
<reference evidence="3 4" key="1">
    <citation type="submission" date="2022-10" db="EMBL/GenBank/DDBJ databases">
        <title>Janthinobacterium sp. hw3 Genome sequencing.</title>
        <authorList>
            <person name="Park S."/>
        </authorList>
    </citation>
    <scope>NUCLEOTIDE SEQUENCE [LARGE SCALE GENOMIC DNA]</scope>
    <source>
        <strain evidence="4">hw3</strain>
    </source>
</reference>
<dbReference type="Proteomes" id="UP001221208">
    <property type="component" value="Unassembled WGS sequence"/>
</dbReference>
<feature type="chain" id="PRO_5047452122" evidence="1">
    <location>
        <begin position="23"/>
        <end position="180"/>
    </location>
</feature>
<evidence type="ECO:0000259" key="2">
    <source>
        <dbReference type="Pfam" id="PF00174"/>
    </source>
</evidence>